<dbReference type="WBParaSite" id="Minc3s00080g03854">
    <property type="protein sequence ID" value="Minc3s00080g03854"/>
    <property type="gene ID" value="Minc3s00080g03854"/>
</dbReference>
<keyword evidence="2" id="KW-0863">Zinc-finger</keyword>
<dbReference type="PROSITE" id="PS50103">
    <property type="entry name" value="ZF_C3H1"/>
    <property type="match status" value="1"/>
</dbReference>
<dbReference type="InterPro" id="IPR000571">
    <property type="entry name" value="Znf_CCCH"/>
</dbReference>
<dbReference type="PANTHER" id="PTHR15092:SF37">
    <property type="entry name" value="TARGET OF EGR1 PROTEIN 1"/>
    <property type="match status" value="1"/>
</dbReference>
<organism evidence="4 5">
    <name type="scientific">Meloidogyne incognita</name>
    <name type="common">Southern root-knot nematode worm</name>
    <name type="synonym">Oxyuris incognita</name>
    <dbReference type="NCBI Taxonomy" id="6306"/>
    <lineage>
        <taxon>Eukaryota</taxon>
        <taxon>Metazoa</taxon>
        <taxon>Ecdysozoa</taxon>
        <taxon>Nematoda</taxon>
        <taxon>Chromadorea</taxon>
        <taxon>Rhabditida</taxon>
        <taxon>Tylenchina</taxon>
        <taxon>Tylenchomorpha</taxon>
        <taxon>Tylenchoidea</taxon>
        <taxon>Meloidogynidae</taxon>
        <taxon>Meloidogyninae</taxon>
        <taxon>Meloidogyne</taxon>
        <taxon>Meloidogyne incognita group</taxon>
    </lineage>
</organism>
<evidence type="ECO:0000256" key="1">
    <source>
        <dbReference type="ARBA" id="ARBA00008372"/>
    </source>
</evidence>
<dbReference type="Pfam" id="PF04857">
    <property type="entry name" value="CAF1"/>
    <property type="match status" value="2"/>
</dbReference>
<reference evidence="5" key="1">
    <citation type="submission" date="2022-11" db="UniProtKB">
        <authorList>
            <consortium name="WormBaseParasite"/>
        </authorList>
    </citation>
    <scope>IDENTIFICATION</scope>
</reference>
<evidence type="ECO:0000259" key="3">
    <source>
        <dbReference type="PROSITE" id="PS50103"/>
    </source>
</evidence>
<keyword evidence="4" id="KW-1185">Reference proteome</keyword>
<dbReference type="GO" id="GO:0015030">
    <property type="term" value="C:Cajal body"/>
    <property type="evidence" value="ECO:0007669"/>
    <property type="project" value="TreeGrafter"/>
</dbReference>
<dbReference type="GO" id="GO:0000175">
    <property type="term" value="F:3'-5'-RNA exonuclease activity"/>
    <property type="evidence" value="ECO:0007669"/>
    <property type="project" value="TreeGrafter"/>
</dbReference>
<proteinExistence type="inferred from homology"/>
<dbReference type="GO" id="GO:0017069">
    <property type="term" value="F:snRNA binding"/>
    <property type="evidence" value="ECO:0007669"/>
    <property type="project" value="TreeGrafter"/>
</dbReference>
<accession>A0A914KQT9</accession>
<dbReference type="Gene3D" id="3.30.420.10">
    <property type="entry name" value="Ribonuclease H-like superfamily/Ribonuclease H"/>
    <property type="match status" value="1"/>
</dbReference>
<dbReference type="InterPro" id="IPR036397">
    <property type="entry name" value="RNaseH_sf"/>
</dbReference>
<protein>
    <submittedName>
        <fullName evidence="5">C3H1-type domain-containing protein</fullName>
    </submittedName>
</protein>
<evidence type="ECO:0000256" key="2">
    <source>
        <dbReference type="PROSITE-ProRule" id="PRU00723"/>
    </source>
</evidence>
<sequence length="494" mass="56384">MAFNSKIPIAEINKENINKVWPQLLNAIQQAHIVAIDLEFSGLGDPSNKKAFSDRYRIAKETVKSRTILSLGIATFQRRQTMNPLNISYKCKIFDLLSLESKPFVADPEAFVFLSSHGFDFNRLFSHGIRYTKAANARENIFKSLFEEILASGVSLAVHNGLNDLLFIYEHFYAALPDSVDEFVANVADWFGIVDGSNFVCIGSPTILDSKYLALKNEKFESSYLEYVFRKAQRLNHIQMETLKPYISIKFSKLPEDVRSEILFSRINVVLSNSFLRKITKNVQFDELCKNYSNFGNCRNRKTCQKEHDVDLVLDYEDNRKKIKKDKGKRRREHKAIKRKLAADANNNGLSKTKKSKIEFEDTSEDSEINNSCCVKETTSTEANESSNHLGSFESRGRHRAGMDAFMTGFSVLYFNVDANAKENSSNVCLFDANLAARLPLPGKEFPLLLRKPERVRQSESHVLNWGRIQDRRNGFLESRSASYNSNSLLNESH</sequence>
<feature type="zinc finger region" description="C3H1-type" evidence="2">
    <location>
        <begin position="288"/>
        <end position="311"/>
    </location>
</feature>
<dbReference type="SUPFAM" id="SSF53098">
    <property type="entry name" value="Ribonuclease H-like"/>
    <property type="match status" value="1"/>
</dbReference>
<name>A0A914KQT9_MELIC</name>
<dbReference type="AlphaFoldDB" id="A0A914KQT9"/>
<comment type="similarity">
    <text evidence="1">Belongs to the CAF1 family.</text>
</comment>
<evidence type="ECO:0000313" key="4">
    <source>
        <dbReference type="Proteomes" id="UP000887563"/>
    </source>
</evidence>
<dbReference type="InterPro" id="IPR051181">
    <property type="entry name" value="CAF1_poly(A)_ribonucleases"/>
</dbReference>
<dbReference type="GO" id="GO:0034472">
    <property type="term" value="P:snRNA 3'-end processing"/>
    <property type="evidence" value="ECO:0007669"/>
    <property type="project" value="TreeGrafter"/>
</dbReference>
<dbReference type="PANTHER" id="PTHR15092">
    <property type="entry name" value="POLY A -SPECIFIC RIBONUCLEASE/TARGET OF EGR1, MEMBER 1"/>
    <property type="match status" value="1"/>
</dbReference>
<feature type="domain" description="C3H1-type" evidence="3">
    <location>
        <begin position="288"/>
        <end position="311"/>
    </location>
</feature>
<dbReference type="InterPro" id="IPR012337">
    <property type="entry name" value="RNaseH-like_sf"/>
</dbReference>
<keyword evidence="2" id="KW-0479">Metal-binding</keyword>
<keyword evidence="2" id="KW-0862">Zinc</keyword>
<dbReference type="InterPro" id="IPR006941">
    <property type="entry name" value="RNase_CAF1"/>
</dbReference>
<dbReference type="Proteomes" id="UP000887563">
    <property type="component" value="Unplaced"/>
</dbReference>
<dbReference type="GO" id="GO:0008270">
    <property type="term" value="F:zinc ion binding"/>
    <property type="evidence" value="ECO:0007669"/>
    <property type="project" value="UniProtKB-KW"/>
</dbReference>
<evidence type="ECO:0000313" key="5">
    <source>
        <dbReference type="WBParaSite" id="Minc3s00080g03854"/>
    </source>
</evidence>